<evidence type="ECO:0000256" key="3">
    <source>
        <dbReference type="ARBA" id="ARBA00022840"/>
    </source>
</evidence>
<evidence type="ECO:0000256" key="1">
    <source>
        <dbReference type="ARBA" id="ARBA00010638"/>
    </source>
</evidence>
<reference evidence="6 7" key="1">
    <citation type="journal article" date="2018" name="Mar. Genomics">
        <title>Complete genome sequence of Marinifilaceae bacterium strain SPP2, isolated from the Antarctic marine sediment.</title>
        <authorList>
            <person name="Watanabe M."/>
            <person name="Kojima H."/>
            <person name="Fukui M."/>
        </authorList>
    </citation>
    <scope>NUCLEOTIDE SEQUENCE [LARGE SCALE GENOMIC DNA]</scope>
    <source>
        <strain evidence="6 7">SPP2</strain>
    </source>
</reference>
<evidence type="ECO:0000313" key="6">
    <source>
        <dbReference type="EMBL" id="BAX80707.1"/>
    </source>
</evidence>
<dbReference type="Gene3D" id="3.40.50.10420">
    <property type="entry name" value="NagB/RpiA/CoA transferase-like"/>
    <property type="match status" value="1"/>
</dbReference>
<evidence type="ECO:0000256" key="5">
    <source>
        <dbReference type="RuleBase" id="RU361279"/>
    </source>
</evidence>
<keyword evidence="3 4" id="KW-0067">ATP-binding</keyword>
<sequence length="185" mass="21594">MSELKQNIEQEKGRIRKEMRAIKQNYSFEQKKELSLSILKSLEQLPEFIQAKTVMLYWSIKDEVHTHDFICKWAKEKRVILPCVIGETLDLKVFEGIDNMVKGENYGIPEPKGPVFMKEDEIDLILVPGIAFDSEKNRMGRGKAYYDRLLQSLSAFKVGICFDFQVLDHVPIDEHDIKMDEIVFH</sequence>
<comment type="similarity">
    <text evidence="1 5">Belongs to the 5-formyltetrahydrofolate cyclo-ligase family.</text>
</comment>
<evidence type="ECO:0000256" key="2">
    <source>
        <dbReference type="ARBA" id="ARBA00022741"/>
    </source>
</evidence>
<dbReference type="Proteomes" id="UP000218267">
    <property type="component" value="Chromosome"/>
</dbReference>
<keyword evidence="5" id="KW-0460">Magnesium</keyword>
<feature type="binding site" evidence="4">
    <location>
        <begin position="12"/>
        <end position="16"/>
    </location>
    <ligand>
        <name>ATP</name>
        <dbReference type="ChEBI" id="CHEBI:30616"/>
    </ligand>
</feature>
<dbReference type="OrthoDB" id="9801938at2"/>
<organism evidence="6 7">
    <name type="scientific">Labilibaculum antarcticum</name>
    <dbReference type="NCBI Taxonomy" id="1717717"/>
    <lineage>
        <taxon>Bacteria</taxon>
        <taxon>Pseudomonadati</taxon>
        <taxon>Bacteroidota</taxon>
        <taxon>Bacteroidia</taxon>
        <taxon>Marinilabiliales</taxon>
        <taxon>Marinifilaceae</taxon>
        <taxon>Labilibaculum</taxon>
    </lineage>
</organism>
<dbReference type="PANTHER" id="PTHR23407">
    <property type="entry name" value="ATPASE INHIBITOR/5-FORMYLTETRAHYDROFOLATE CYCLO-LIGASE"/>
    <property type="match status" value="1"/>
</dbReference>
<dbReference type="Pfam" id="PF01812">
    <property type="entry name" value="5-FTHF_cyc-lig"/>
    <property type="match status" value="1"/>
</dbReference>
<dbReference type="InterPro" id="IPR037171">
    <property type="entry name" value="NagB/RpiA_transferase-like"/>
</dbReference>
<keyword evidence="7" id="KW-1185">Reference proteome</keyword>
<feature type="binding site" evidence="4">
    <location>
        <begin position="138"/>
        <end position="146"/>
    </location>
    <ligand>
        <name>ATP</name>
        <dbReference type="ChEBI" id="CHEBI:30616"/>
    </ligand>
</feature>
<dbReference type="RefSeq" id="WP_096429548.1">
    <property type="nucleotide sequence ID" value="NZ_AP018042.1"/>
</dbReference>
<evidence type="ECO:0000256" key="4">
    <source>
        <dbReference type="PIRSR" id="PIRSR006806-1"/>
    </source>
</evidence>
<dbReference type="SUPFAM" id="SSF100950">
    <property type="entry name" value="NagB/RpiA/CoA transferase-like"/>
    <property type="match status" value="1"/>
</dbReference>
<dbReference type="GO" id="GO:0035999">
    <property type="term" value="P:tetrahydrofolate interconversion"/>
    <property type="evidence" value="ECO:0007669"/>
    <property type="project" value="TreeGrafter"/>
</dbReference>
<dbReference type="PIRSF" id="PIRSF006806">
    <property type="entry name" value="FTHF_cligase"/>
    <property type="match status" value="1"/>
</dbReference>
<proteinExistence type="inferred from homology"/>
<keyword evidence="2 4" id="KW-0547">Nucleotide-binding</keyword>
<comment type="cofactor">
    <cofactor evidence="5">
        <name>Mg(2+)</name>
        <dbReference type="ChEBI" id="CHEBI:18420"/>
    </cofactor>
</comment>
<dbReference type="NCBIfam" id="TIGR02727">
    <property type="entry name" value="MTHFS_bact"/>
    <property type="match status" value="1"/>
</dbReference>
<reference evidence="7" key="2">
    <citation type="journal article" date="2020" name="Antonie Van Leeuwenhoek">
        <title>Labilibaculum antarcticum sp. nov., a novel facultative anaerobic, psychrotorelant bacterium isolated from marine sediment of Antarctica.</title>
        <authorList>
            <person name="Watanabe M."/>
            <person name="Kojima H."/>
            <person name="Fukui M."/>
        </authorList>
    </citation>
    <scope>NUCLEOTIDE SEQUENCE [LARGE SCALE GENOMIC DNA]</scope>
    <source>
        <strain evidence="7">SPP2</strain>
    </source>
</reference>
<keyword evidence="6" id="KW-0436">Ligase</keyword>
<dbReference type="KEGG" id="mbas:ALGA_2380"/>
<dbReference type="PANTHER" id="PTHR23407:SF1">
    <property type="entry name" value="5-FORMYLTETRAHYDROFOLATE CYCLO-LIGASE"/>
    <property type="match status" value="1"/>
</dbReference>
<keyword evidence="5" id="KW-0479">Metal-binding</keyword>
<dbReference type="EMBL" id="AP018042">
    <property type="protein sequence ID" value="BAX80707.1"/>
    <property type="molecule type" value="Genomic_DNA"/>
</dbReference>
<evidence type="ECO:0000313" key="7">
    <source>
        <dbReference type="Proteomes" id="UP000218267"/>
    </source>
</evidence>
<protein>
    <recommendedName>
        <fullName evidence="5">5-formyltetrahydrofolate cyclo-ligase</fullName>
        <ecNumber evidence="5">6.3.3.2</ecNumber>
    </recommendedName>
</protein>
<dbReference type="AlphaFoldDB" id="A0A1Y1CJZ8"/>
<dbReference type="InterPro" id="IPR024185">
    <property type="entry name" value="FTHF_cligase-like_sf"/>
</dbReference>
<dbReference type="InterPro" id="IPR002698">
    <property type="entry name" value="FTHF_cligase"/>
</dbReference>
<dbReference type="GO" id="GO:0030272">
    <property type="term" value="F:5-formyltetrahydrofolate cyclo-ligase activity"/>
    <property type="evidence" value="ECO:0007669"/>
    <property type="project" value="UniProtKB-EC"/>
</dbReference>
<feature type="binding site" evidence="4">
    <location>
        <position position="63"/>
    </location>
    <ligand>
        <name>substrate</name>
    </ligand>
</feature>
<dbReference type="EC" id="6.3.3.2" evidence="5"/>
<name>A0A1Y1CJZ8_9BACT</name>
<comment type="catalytic activity">
    <reaction evidence="5">
        <text>(6S)-5-formyl-5,6,7,8-tetrahydrofolate + ATP = (6R)-5,10-methenyltetrahydrofolate + ADP + phosphate</text>
        <dbReference type="Rhea" id="RHEA:10488"/>
        <dbReference type="ChEBI" id="CHEBI:30616"/>
        <dbReference type="ChEBI" id="CHEBI:43474"/>
        <dbReference type="ChEBI" id="CHEBI:57455"/>
        <dbReference type="ChEBI" id="CHEBI:57457"/>
        <dbReference type="ChEBI" id="CHEBI:456216"/>
        <dbReference type="EC" id="6.3.3.2"/>
    </reaction>
</comment>
<dbReference type="GO" id="GO:0005524">
    <property type="term" value="F:ATP binding"/>
    <property type="evidence" value="ECO:0007669"/>
    <property type="project" value="UniProtKB-KW"/>
</dbReference>
<dbReference type="GO" id="GO:0009396">
    <property type="term" value="P:folic acid-containing compound biosynthetic process"/>
    <property type="evidence" value="ECO:0007669"/>
    <property type="project" value="TreeGrafter"/>
</dbReference>
<dbReference type="GO" id="GO:0046872">
    <property type="term" value="F:metal ion binding"/>
    <property type="evidence" value="ECO:0007669"/>
    <property type="project" value="UniProtKB-KW"/>
</dbReference>
<accession>A0A1Y1CJZ8</accession>
<gene>
    <name evidence="6" type="ORF">ALGA_2380</name>
</gene>